<dbReference type="GO" id="GO:0006817">
    <property type="term" value="P:phosphate ion transport"/>
    <property type="evidence" value="ECO:0007669"/>
    <property type="project" value="UniProtKB-KW"/>
</dbReference>
<dbReference type="AlphaFoldDB" id="A0A5K7YJN6"/>
<protein>
    <submittedName>
        <fullName evidence="11">Phosphate ABC transporter permease</fullName>
    </submittedName>
</protein>
<feature type="transmembrane region" description="Helical" evidence="9">
    <location>
        <begin position="102"/>
        <end position="126"/>
    </location>
</feature>
<feature type="transmembrane region" description="Helical" evidence="9">
    <location>
        <begin position="185"/>
        <end position="209"/>
    </location>
</feature>
<dbReference type="Gene3D" id="1.10.3720.10">
    <property type="entry name" value="MetI-like"/>
    <property type="match status" value="1"/>
</dbReference>
<dbReference type="GO" id="GO:0005886">
    <property type="term" value="C:plasma membrane"/>
    <property type="evidence" value="ECO:0007669"/>
    <property type="project" value="UniProtKB-SubCell"/>
</dbReference>
<evidence type="ECO:0000313" key="12">
    <source>
        <dbReference type="Proteomes" id="UP000427906"/>
    </source>
</evidence>
<evidence type="ECO:0000259" key="10">
    <source>
        <dbReference type="PROSITE" id="PS50928"/>
    </source>
</evidence>
<dbReference type="GO" id="GO:0055085">
    <property type="term" value="P:transmembrane transport"/>
    <property type="evidence" value="ECO:0007669"/>
    <property type="project" value="InterPro"/>
</dbReference>
<keyword evidence="5" id="KW-0592">Phosphate transport</keyword>
<organism evidence="11 12">
    <name type="scientific">Desulfosarcina alkanivorans</name>
    <dbReference type="NCBI Taxonomy" id="571177"/>
    <lineage>
        <taxon>Bacteria</taxon>
        <taxon>Pseudomonadati</taxon>
        <taxon>Thermodesulfobacteriota</taxon>
        <taxon>Desulfobacteria</taxon>
        <taxon>Desulfobacterales</taxon>
        <taxon>Desulfosarcinaceae</taxon>
        <taxon>Desulfosarcina</taxon>
    </lineage>
</organism>
<dbReference type="PANTHER" id="PTHR30425:SF1">
    <property type="entry name" value="PHOSPHATE TRANSPORT SYSTEM PERMEASE PROTEIN PSTC"/>
    <property type="match status" value="1"/>
</dbReference>
<dbReference type="EMBL" id="AP021874">
    <property type="protein sequence ID" value="BBO68615.1"/>
    <property type="molecule type" value="Genomic_DNA"/>
</dbReference>
<keyword evidence="6 9" id="KW-0812">Transmembrane</keyword>
<dbReference type="InterPro" id="IPR035906">
    <property type="entry name" value="MetI-like_sf"/>
</dbReference>
<feature type="transmembrane region" description="Helical" evidence="9">
    <location>
        <begin position="69"/>
        <end position="90"/>
    </location>
</feature>
<dbReference type="PANTHER" id="PTHR30425">
    <property type="entry name" value="PHOSPHATE TRANSPORT SYSTEM PERMEASE PROTEIN PST"/>
    <property type="match status" value="1"/>
</dbReference>
<dbReference type="KEGG" id="dalk:DSCA_25450"/>
<dbReference type="InterPro" id="IPR051124">
    <property type="entry name" value="Phosphate_Transport_Permease"/>
</dbReference>
<keyword evidence="7 9" id="KW-1133">Transmembrane helix</keyword>
<feature type="transmembrane region" description="Helical" evidence="9">
    <location>
        <begin position="255"/>
        <end position="277"/>
    </location>
</feature>
<comment type="similarity">
    <text evidence="2">Belongs to the binding-protein-dependent transport system permease family. CysTW subfamily.</text>
</comment>
<reference evidence="11 12" key="1">
    <citation type="submission" date="2019-11" db="EMBL/GenBank/DDBJ databases">
        <title>Comparative genomics of hydrocarbon-degrading Desulfosarcina strains.</title>
        <authorList>
            <person name="Watanabe M."/>
            <person name="Kojima H."/>
            <person name="Fukui M."/>
        </authorList>
    </citation>
    <scope>NUCLEOTIDE SEQUENCE [LARGE SCALE GENOMIC DNA]</scope>
    <source>
        <strain evidence="11 12">PL12</strain>
    </source>
</reference>
<name>A0A5K7YJN6_9BACT</name>
<evidence type="ECO:0000256" key="1">
    <source>
        <dbReference type="ARBA" id="ARBA00004651"/>
    </source>
</evidence>
<dbReference type="OrthoDB" id="9785113at2"/>
<evidence type="ECO:0000256" key="4">
    <source>
        <dbReference type="ARBA" id="ARBA00022475"/>
    </source>
</evidence>
<feature type="transmembrane region" description="Helical" evidence="9">
    <location>
        <begin position="138"/>
        <end position="164"/>
    </location>
</feature>
<evidence type="ECO:0000256" key="6">
    <source>
        <dbReference type="ARBA" id="ARBA00022692"/>
    </source>
</evidence>
<dbReference type="Proteomes" id="UP000427906">
    <property type="component" value="Chromosome"/>
</dbReference>
<keyword evidence="3 9" id="KW-0813">Transport</keyword>
<dbReference type="InterPro" id="IPR000515">
    <property type="entry name" value="MetI-like"/>
</dbReference>
<evidence type="ECO:0000256" key="8">
    <source>
        <dbReference type="ARBA" id="ARBA00023136"/>
    </source>
</evidence>
<feature type="transmembrane region" description="Helical" evidence="9">
    <location>
        <begin position="12"/>
        <end position="34"/>
    </location>
</feature>
<dbReference type="CDD" id="cd06261">
    <property type="entry name" value="TM_PBP2"/>
    <property type="match status" value="1"/>
</dbReference>
<comment type="subcellular location">
    <subcellularLocation>
        <location evidence="1 9">Cell membrane</location>
        <topology evidence="1 9">Multi-pass membrane protein</topology>
    </subcellularLocation>
</comment>
<feature type="domain" description="ABC transmembrane type-1" evidence="10">
    <location>
        <begin position="65"/>
        <end position="274"/>
    </location>
</feature>
<evidence type="ECO:0000256" key="5">
    <source>
        <dbReference type="ARBA" id="ARBA00022592"/>
    </source>
</evidence>
<evidence type="ECO:0000256" key="9">
    <source>
        <dbReference type="RuleBase" id="RU363032"/>
    </source>
</evidence>
<proteinExistence type="inferred from homology"/>
<dbReference type="PROSITE" id="PS50928">
    <property type="entry name" value="ABC_TM1"/>
    <property type="match status" value="1"/>
</dbReference>
<keyword evidence="12" id="KW-1185">Reference proteome</keyword>
<keyword evidence="8 9" id="KW-0472">Membrane</keyword>
<evidence type="ECO:0000256" key="7">
    <source>
        <dbReference type="ARBA" id="ARBA00022989"/>
    </source>
</evidence>
<dbReference type="Pfam" id="PF00528">
    <property type="entry name" value="BPD_transp_1"/>
    <property type="match status" value="1"/>
</dbReference>
<gene>
    <name evidence="11" type="ORF">DSCA_25450</name>
</gene>
<dbReference type="SUPFAM" id="SSF161098">
    <property type="entry name" value="MetI-like"/>
    <property type="match status" value="1"/>
</dbReference>
<dbReference type="RefSeq" id="WP_155316750.1">
    <property type="nucleotide sequence ID" value="NZ_AP021874.1"/>
</dbReference>
<evidence type="ECO:0000313" key="11">
    <source>
        <dbReference type="EMBL" id="BBO68615.1"/>
    </source>
</evidence>
<sequence length="282" mass="29790">MSDLGEKAAERIFMLCAAASALMTSSVLFFMIVLGRPVFREVSILAVFSTPWSPHQGGYGIGSMVSGTLWIAFSAAVIALPMSLGTAFVITSLGGPDLRRWLWALVRFMTGIPTVIYGFVGIFLLVPLVRNGLGGPGMSVAAAAFMLAVMISPTMILFFSDSLLAVDPAYCQAAKALGATRVQRLLYVMLPKALGGMTSGFILALGRALGDTLIALMLAGNAVAAPESLLDPARTLTAHIALVKAADYDSLEFRSIFACGIILYLFTAAAVACVRLLNRQGR</sequence>
<evidence type="ECO:0000256" key="3">
    <source>
        <dbReference type="ARBA" id="ARBA00022448"/>
    </source>
</evidence>
<accession>A0A5K7YJN6</accession>
<keyword evidence="4" id="KW-1003">Cell membrane</keyword>
<evidence type="ECO:0000256" key="2">
    <source>
        <dbReference type="ARBA" id="ARBA00007069"/>
    </source>
</evidence>